<dbReference type="Proteomes" id="UP000019151">
    <property type="component" value="Chromosome"/>
</dbReference>
<dbReference type="STRING" id="861299.J421_0665"/>
<protein>
    <submittedName>
        <fullName evidence="1">Thiamine S protein</fullName>
    </submittedName>
</protein>
<dbReference type="HOGENOM" id="CLU_114601_1_0_0"/>
<dbReference type="AlphaFoldDB" id="W0RCR1"/>
<reference evidence="1 2" key="1">
    <citation type="journal article" date="2014" name="Genome Announc.">
        <title>Genome Sequence and Methylome of Soil Bacterium Gemmatirosa kalamazoonensis KBS708T, a Member of the Rarely Cultivated Gemmatimonadetes Phylum.</title>
        <authorList>
            <person name="Debruyn J.M."/>
            <person name="Radosevich M."/>
            <person name="Wommack K.E."/>
            <person name="Polson S.W."/>
            <person name="Hauser L.J."/>
            <person name="Fawaz M.N."/>
            <person name="Korlach J."/>
            <person name="Tsai Y.C."/>
        </authorList>
    </citation>
    <scope>NUCLEOTIDE SEQUENCE [LARGE SCALE GENOMIC DNA]</scope>
    <source>
        <strain evidence="1 2">KBS708</strain>
    </source>
</reference>
<dbReference type="Pfam" id="PF02597">
    <property type="entry name" value="ThiS"/>
    <property type="match status" value="1"/>
</dbReference>
<dbReference type="eggNOG" id="COG1977">
    <property type="taxonomic scope" value="Bacteria"/>
</dbReference>
<dbReference type="InterPro" id="IPR012675">
    <property type="entry name" value="Beta-grasp_dom_sf"/>
</dbReference>
<name>W0RCR1_9BACT</name>
<dbReference type="InterPro" id="IPR003749">
    <property type="entry name" value="ThiS/MoaD-like"/>
</dbReference>
<dbReference type="InterPro" id="IPR052045">
    <property type="entry name" value="Sulfur_Carrier/Prot_Modifier"/>
</dbReference>
<evidence type="ECO:0000313" key="1">
    <source>
        <dbReference type="EMBL" id="AHG88202.1"/>
    </source>
</evidence>
<evidence type="ECO:0000313" key="2">
    <source>
        <dbReference type="Proteomes" id="UP000019151"/>
    </source>
</evidence>
<organism evidence="1 2">
    <name type="scientific">Gemmatirosa kalamazoonensis</name>
    <dbReference type="NCBI Taxonomy" id="861299"/>
    <lineage>
        <taxon>Bacteria</taxon>
        <taxon>Pseudomonadati</taxon>
        <taxon>Gemmatimonadota</taxon>
        <taxon>Gemmatimonadia</taxon>
        <taxon>Gemmatimonadales</taxon>
        <taxon>Gemmatimonadaceae</taxon>
        <taxon>Gemmatirosa</taxon>
    </lineage>
</organism>
<keyword evidence="2" id="KW-1185">Reference proteome</keyword>
<dbReference type="PANTHER" id="PTHR38031:SF1">
    <property type="entry name" value="SULFUR CARRIER PROTEIN CYSO"/>
    <property type="match status" value="1"/>
</dbReference>
<dbReference type="SUPFAM" id="SSF54285">
    <property type="entry name" value="MoaD/ThiS"/>
    <property type="match status" value="1"/>
</dbReference>
<dbReference type="OrthoDB" id="9156098at2"/>
<dbReference type="Gene3D" id="3.10.20.30">
    <property type="match status" value="1"/>
</dbReference>
<sequence>MSLTVLLPRALYPYARGSATLRLDERCLTVGDALSVVKARWPGVADRVMTERGDVREHVNIFVGEENVRFAEGLATRVDDGDTIMIVAAVSGG</sequence>
<gene>
    <name evidence="1" type="ORF">J421_0665</name>
</gene>
<dbReference type="KEGG" id="gba:J421_0665"/>
<dbReference type="PANTHER" id="PTHR38031">
    <property type="entry name" value="SULFUR CARRIER PROTEIN SLR0821-RELATED"/>
    <property type="match status" value="1"/>
</dbReference>
<accession>W0RCR1</accession>
<dbReference type="RefSeq" id="WP_025409747.1">
    <property type="nucleotide sequence ID" value="NZ_CP007128.1"/>
</dbReference>
<dbReference type="InterPro" id="IPR016155">
    <property type="entry name" value="Mopterin_synth/thiamin_S_b"/>
</dbReference>
<dbReference type="InParanoid" id="W0RCR1"/>
<proteinExistence type="predicted"/>
<dbReference type="EMBL" id="CP007128">
    <property type="protein sequence ID" value="AHG88202.1"/>
    <property type="molecule type" value="Genomic_DNA"/>
</dbReference>